<organism evidence="1 2">
    <name type="scientific">Aeromonas phage AhSzq-1</name>
    <dbReference type="NCBI Taxonomy" id="2138298"/>
    <lineage>
        <taxon>Viruses</taxon>
        <taxon>Duplodnaviria</taxon>
        <taxon>Heunggongvirae</taxon>
        <taxon>Uroviricota</taxon>
        <taxon>Caudoviricetes</taxon>
        <taxon>Demerecviridae</taxon>
        <taxon>Shenzhenvirus</taxon>
        <taxon>Shenzhenvirus AhSzq1</taxon>
    </lineage>
</organism>
<evidence type="ECO:0000313" key="2">
    <source>
        <dbReference type="Proteomes" id="UP000244741"/>
    </source>
</evidence>
<name>A0A2R4ALU4_9CAUD</name>
<sequence length="336" mass="35646">MATKISFSRNSTATYIGKDGQLKTAAANEPRFEKEGLLVEGKSTNLHTMSETTVSDGNGVGIVTATTLDGSPALLFQNTNGVWASVPLGTPTLTIGSVYTVSVFTDKSIAECAIDVISGRNSPRVTLTSEIKLGNGLYRRWASFTAISSAITCHYYVATVSGGCKVGRIQVEALPFASSYIPTNGAAVTRAQDICWIPLENNGLPGVDNEKTVSLTSDIIGISGSFNFILSTPWGAIDYTATHERVAGRMPELQMNTPVALKTSVRKVARFTKGGGCAAIFGDTQKVGPTADWSIGTSRIMIGSMNESGANPHFGHVKDLKIWLKPLSDSQMRAIA</sequence>
<evidence type="ECO:0008006" key="3">
    <source>
        <dbReference type="Google" id="ProtNLM"/>
    </source>
</evidence>
<dbReference type="Proteomes" id="UP000244741">
    <property type="component" value="Segment"/>
</dbReference>
<gene>
    <name evidence="1" type="ORF">AhSzq1_114</name>
</gene>
<reference evidence="1 2" key="1">
    <citation type="submission" date="2017-12" db="EMBL/GenBank/DDBJ databases">
        <title>Genomic characterization of T5-related Aeromonas hydrophila phages AhSzq-1 and AhSzw-1 and proposal to be two new species.</title>
        <authorList>
            <person name="Chen L."/>
            <person name="Yuan S."/>
            <person name="Ma Y."/>
        </authorList>
    </citation>
    <scope>NUCLEOTIDE SEQUENCE [LARGE SCALE GENOMIC DNA]</scope>
    <source>
        <strain evidence="1">Seawater</strain>
    </source>
</reference>
<accession>A0A2R4ALU4</accession>
<proteinExistence type="predicted"/>
<evidence type="ECO:0000313" key="1">
    <source>
        <dbReference type="EMBL" id="AVR76007.1"/>
    </source>
</evidence>
<dbReference type="EMBL" id="MG676224">
    <property type="protein sequence ID" value="AVR76007.1"/>
    <property type="molecule type" value="Genomic_DNA"/>
</dbReference>
<keyword evidence="2" id="KW-1185">Reference proteome</keyword>
<protein>
    <recommendedName>
        <fullName evidence="3">Tail fiber protein</fullName>
    </recommendedName>
</protein>